<feature type="domain" description="EB" evidence="2">
    <location>
        <begin position="260"/>
        <end position="303"/>
    </location>
</feature>
<keyword evidence="1" id="KW-0732">Signal</keyword>
<accession>A0AAD7YT88</accession>
<feature type="signal peptide" evidence="1">
    <location>
        <begin position="1"/>
        <end position="15"/>
    </location>
</feature>
<reference evidence="3" key="1">
    <citation type="submission" date="2023-03" db="EMBL/GenBank/DDBJ databases">
        <title>Chromosome-level genomes of two armyworms, Mythimna separata and Mythimna loreyi, provide insights into the biosynthesis and reception of sex pheromones.</title>
        <authorList>
            <person name="Zhao H."/>
        </authorList>
    </citation>
    <scope>NUCLEOTIDE SEQUENCE</scope>
    <source>
        <strain evidence="3">BeijingLab</strain>
        <tissue evidence="3">Pupa</tissue>
    </source>
</reference>
<dbReference type="AlphaFoldDB" id="A0AAD7YT88"/>
<feature type="domain" description="EB" evidence="2">
    <location>
        <begin position="165"/>
        <end position="208"/>
    </location>
</feature>
<comment type="caution">
    <text evidence="3">The sequence shown here is derived from an EMBL/GenBank/DDBJ whole genome shotgun (WGS) entry which is preliminary data.</text>
</comment>
<gene>
    <name evidence="3" type="ORF">PYW07_001470</name>
</gene>
<dbReference type="InterPro" id="IPR006149">
    <property type="entry name" value="EB_dom"/>
</dbReference>
<feature type="chain" id="PRO_5041943601" description="EB domain-containing protein" evidence="1">
    <location>
        <begin position="16"/>
        <end position="325"/>
    </location>
</feature>
<dbReference type="PANTHER" id="PTHR39069">
    <property type="entry name" value="ECDYSONE-INDUCIBLE GENE E1, ISOFORM A"/>
    <property type="match status" value="1"/>
</dbReference>
<evidence type="ECO:0000313" key="4">
    <source>
        <dbReference type="Proteomes" id="UP001231518"/>
    </source>
</evidence>
<dbReference type="Pfam" id="PF01683">
    <property type="entry name" value="EB"/>
    <property type="match status" value="2"/>
</dbReference>
<name>A0AAD7YT88_MYTSE</name>
<evidence type="ECO:0000256" key="1">
    <source>
        <dbReference type="SAM" id="SignalP"/>
    </source>
</evidence>
<sequence length="325" mass="35447">MFLPFLLAATGGLYGDECSTVEDCHFAQAVCHDALKTCQCHPDVPISNYKDKCGKAASVNETCMFNEQCEDVNFKTECKNERCACKYDMVPEVTVDGAVICTYSGLLLKNVRGRTRPLGSLLNAANGGLYGDQCSTEQDCHFAEAVCHDVVKTCQCHPDVPISNYKDKCGKAASINETCMFNEQCEDVNFKTECKNGRCACKYDMVPEVTVDGTIICASANGGLHGDQCSTVQDCHFAEAVCHDVLKTCQCHPDVPISNYKDKCGKAASINETCMFNEQCEDVNFKAECKNGRCACKFNMVPEVTVDGTVICAYSGLLLKNARVT</sequence>
<keyword evidence="4" id="KW-1185">Reference proteome</keyword>
<dbReference type="EMBL" id="JARGEI010000008">
    <property type="protein sequence ID" value="KAJ8727351.1"/>
    <property type="molecule type" value="Genomic_DNA"/>
</dbReference>
<dbReference type="PANTHER" id="PTHR39069:SF8">
    <property type="entry name" value="FI17111P1"/>
    <property type="match status" value="1"/>
</dbReference>
<protein>
    <recommendedName>
        <fullName evidence="2">EB domain-containing protein</fullName>
    </recommendedName>
</protein>
<dbReference type="Proteomes" id="UP001231518">
    <property type="component" value="Chromosome 11"/>
</dbReference>
<evidence type="ECO:0000313" key="3">
    <source>
        <dbReference type="EMBL" id="KAJ8727351.1"/>
    </source>
</evidence>
<evidence type="ECO:0000259" key="2">
    <source>
        <dbReference type="Pfam" id="PF01683"/>
    </source>
</evidence>
<organism evidence="3 4">
    <name type="scientific">Mythimna separata</name>
    <name type="common">Oriental armyworm</name>
    <name type="synonym">Pseudaletia separata</name>
    <dbReference type="NCBI Taxonomy" id="271217"/>
    <lineage>
        <taxon>Eukaryota</taxon>
        <taxon>Metazoa</taxon>
        <taxon>Ecdysozoa</taxon>
        <taxon>Arthropoda</taxon>
        <taxon>Hexapoda</taxon>
        <taxon>Insecta</taxon>
        <taxon>Pterygota</taxon>
        <taxon>Neoptera</taxon>
        <taxon>Endopterygota</taxon>
        <taxon>Lepidoptera</taxon>
        <taxon>Glossata</taxon>
        <taxon>Ditrysia</taxon>
        <taxon>Noctuoidea</taxon>
        <taxon>Noctuidae</taxon>
        <taxon>Noctuinae</taxon>
        <taxon>Hadenini</taxon>
        <taxon>Mythimna</taxon>
    </lineage>
</organism>
<proteinExistence type="predicted"/>